<dbReference type="EMBL" id="CP001700">
    <property type="protein sequence ID" value="ACU76007.1"/>
    <property type="molecule type" value="Genomic_DNA"/>
</dbReference>
<organism evidence="1 2">
    <name type="scientific">Catenulispora acidiphila (strain DSM 44928 / JCM 14897 / NBRC 102108 / NRRL B-24433 / ID139908)</name>
    <dbReference type="NCBI Taxonomy" id="479433"/>
    <lineage>
        <taxon>Bacteria</taxon>
        <taxon>Bacillati</taxon>
        <taxon>Actinomycetota</taxon>
        <taxon>Actinomycetes</taxon>
        <taxon>Catenulisporales</taxon>
        <taxon>Catenulisporaceae</taxon>
        <taxon>Catenulispora</taxon>
    </lineage>
</organism>
<dbReference type="InParanoid" id="C7Q6Z4"/>
<dbReference type="AlphaFoldDB" id="C7Q6Z4"/>
<proteinExistence type="predicted"/>
<dbReference type="RefSeq" id="WP_015795735.1">
    <property type="nucleotide sequence ID" value="NC_013131.1"/>
</dbReference>
<evidence type="ECO:0000313" key="1">
    <source>
        <dbReference type="EMBL" id="ACU76007.1"/>
    </source>
</evidence>
<keyword evidence="2" id="KW-1185">Reference proteome</keyword>
<protein>
    <submittedName>
        <fullName evidence="1">Uncharacterized protein</fullName>
    </submittedName>
</protein>
<gene>
    <name evidence="1" type="ordered locus">Caci_7178</name>
</gene>
<reference evidence="1 2" key="1">
    <citation type="journal article" date="2009" name="Stand. Genomic Sci.">
        <title>Complete genome sequence of Catenulispora acidiphila type strain (ID 139908).</title>
        <authorList>
            <person name="Copeland A."/>
            <person name="Lapidus A."/>
            <person name="Glavina Del Rio T."/>
            <person name="Nolan M."/>
            <person name="Lucas S."/>
            <person name="Chen F."/>
            <person name="Tice H."/>
            <person name="Cheng J.F."/>
            <person name="Bruce D."/>
            <person name="Goodwin L."/>
            <person name="Pitluck S."/>
            <person name="Mikhailova N."/>
            <person name="Pati A."/>
            <person name="Ivanova N."/>
            <person name="Mavromatis K."/>
            <person name="Chen A."/>
            <person name="Palaniappan K."/>
            <person name="Chain P."/>
            <person name="Land M."/>
            <person name="Hauser L."/>
            <person name="Chang Y.J."/>
            <person name="Jeffries C.D."/>
            <person name="Chertkov O."/>
            <person name="Brettin T."/>
            <person name="Detter J.C."/>
            <person name="Han C."/>
            <person name="Ali Z."/>
            <person name="Tindall B.J."/>
            <person name="Goker M."/>
            <person name="Bristow J."/>
            <person name="Eisen J.A."/>
            <person name="Markowitz V."/>
            <person name="Hugenholtz P."/>
            <person name="Kyrpides N.C."/>
            <person name="Klenk H.P."/>
        </authorList>
    </citation>
    <scope>NUCLEOTIDE SEQUENCE [LARGE SCALE GENOMIC DNA]</scope>
    <source>
        <strain evidence="2">DSM 44928 / JCM 14897 / NBRC 102108 / NRRL B-24433 / ID139908</strain>
    </source>
</reference>
<sequence>MTAWYRVYPGSALPRRLTTADVDYLDTAVRRAYGVFVDDPATGLELARATAASVLTRRGFDADEVLRPYRASPASDPGEILQALTSLAAAIDRIAVDGV</sequence>
<dbReference type="STRING" id="479433.Caci_7178"/>
<dbReference type="HOGENOM" id="CLU_2315151_0_0_11"/>
<evidence type="ECO:0000313" key="2">
    <source>
        <dbReference type="Proteomes" id="UP000000851"/>
    </source>
</evidence>
<dbReference type="KEGG" id="cai:Caci_7178"/>
<dbReference type="Proteomes" id="UP000000851">
    <property type="component" value="Chromosome"/>
</dbReference>
<accession>C7Q6Z4</accession>
<name>C7Q6Z4_CATAD</name>